<feature type="compositionally biased region" description="Low complexity" evidence="1">
    <location>
        <begin position="29"/>
        <end position="39"/>
    </location>
</feature>
<organism evidence="2 3">
    <name type="scientific">Cladophialophora bantiana (strain ATCC 10958 / CBS 173.52 / CDC B-1940 / NIH 8579)</name>
    <name type="common">Xylohypha bantiana</name>
    <dbReference type="NCBI Taxonomy" id="1442370"/>
    <lineage>
        <taxon>Eukaryota</taxon>
        <taxon>Fungi</taxon>
        <taxon>Dikarya</taxon>
        <taxon>Ascomycota</taxon>
        <taxon>Pezizomycotina</taxon>
        <taxon>Eurotiomycetes</taxon>
        <taxon>Chaetothyriomycetidae</taxon>
        <taxon>Chaetothyriales</taxon>
        <taxon>Herpotrichiellaceae</taxon>
        <taxon>Cladophialophora</taxon>
    </lineage>
</organism>
<dbReference type="RefSeq" id="XP_016617282.1">
    <property type="nucleotide sequence ID" value="XM_016766124.1"/>
</dbReference>
<reference evidence="2" key="1">
    <citation type="submission" date="2015-01" db="EMBL/GenBank/DDBJ databases">
        <title>The Genome Sequence of Cladophialophora bantiana CBS 173.52.</title>
        <authorList>
            <consortium name="The Broad Institute Genomics Platform"/>
            <person name="Cuomo C."/>
            <person name="de Hoog S."/>
            <person name="Gorbushina A."/>
            <person name="Stielow B."/>
            <person name="Teixiera M."/>
            <person name="Abouelleil A."/>
            <person name="Chapman S.B."/>
            <person name="Priest M."/>
            <person name="Young S.K."/>
            <person name="Wortman J."/>
            <person name="Nusbaum C."/>
            <person name="Birren B."/>
        </authorList>
    </citation>
    <scope>NUCLEOTIDE SEQUENCE [LARGE SCALE GENOMIC DNA]</scope>
    <source>
        <strain evidence="2">CBS 173.52</strain>
    </source>
</reference>
<dbReference type="Proteomes" id="UP000053789">
    <property type="component" value="Unassembled WGS sequence"/>
</dbReference>
<dbReference type="GeneID" id="27701324"/>
<gene>
    <name evidence="2" type="ORF">Z519_08396</name>
</gene>
<protein>
    <submittedName>
        <fullName evidence="2">Uncharacterized protein</fullName>
    </submittedName>
</protein>
<feature type="compositionally biased region" description="Basic and acidic residues" evidence="1">
    <location>
        <begin position="392"/>
        <end position="403"/>
    </location>
</feature>
<evidence type="ECO:0000256" key="1">
    <source>
        <dbReference type="SAM" id="MobiDB-lite"/>
    </source>
</evidence>
<feature type="region of interest" description="Disordered" evidence="1">
    <location>
        <begin position="62"/>
        <end position="85"/>
    </location>
</feature>
<feature type="region of interest" description="Disordered" evidence="1">
    <location>
        <begin position="1"/>
        <end position="48"/>
    </location>
</feature>
<feature type="region of interest" description="Disordered" evidence="1">
    <location>
        <begin position="392"/>
        <end position="416"/>
    </location>
</feature>
<keyword evidence="3" id="KW-1185">Reference proteome</keyword>
<dbReference type="OrthoDB" id="5339332at2759"/>
<evidence type="ECO:0000313" key="3">
    <source>
        <dbReference type="Proteomes" id="UP000053789"/>
    </source>
</evidence>
<dbReference type="VEuPathDB" id="FungiDB:Z519_08396"/>
<accession>A0A0D2HBJ3</accession>
<sequence>MDARADTSSGRFRGQWAFLSAPSPSAHGSRSLPPSSSYLRSDHSNVSPRPAALHFHQLNASRSSLTRHAQTPSIGGRSTTTNLSQPVLVRVHSDDASLQIRPPRPRSKRGVMNNELPPVHEFSFRGILAAIEEDIEEDVNAISEILGRSRLVLADQHDSHLPPQGEIRAMSSPLQAVAEASASNERLAAAADDVLILREDASLVDGSHTGSFAYGLLERLQAVPRTRRVGSETLGALPSRPGTGSIRHNSAPPILPDVPPVVEDHERLALPGLSRSSRRLLQSSVAEHEVEETPSRATDAVVSETYLSAGANAVMISDPPVVSEGGRHYPLYSYDDSGLFEGPVPPCPPPPMTLRERLQSLIPRMELLNFVPWAHGQTSRAMSAESQLREILDKHQRSRESRRNLGTAAESPEMYE</sequence>
<evidence type="ECO:0000313" key="2">
    <source>
        <dbReference type="EMBL" id="KIW90613.1"/>
    </source>
</evidence>
<dbReference type="EMBL" id="KN846992">
    <property type="protein sequence ID" value="KIW90613.1"/>
    <property type="molecule type" value="Genomic_DNA"/>
</dbReference>
<proteinExistence type="predicted"/>
<name>A0A0D2HBJ3_CLAB1</name>
<feature type="compositionally biased region" description="Polar residues" evidence="1">
    <location>
        <begin position="1"/>
        <end position="10"/>
    </location>
</feature>
<feature type="region of interest" description="Disordered" evidence="1">
    <location>
        <begin position="232"/>
        <end position="259"/>
    </location>
</feature>
<dbReference type="HOGENOM" id="CLU_037647_0_0_1"/>
<dbReference type="AlphaFoldDB" id="A0A0D2HBJ3"/>